<dbReference type="Proteomes" id="UP000661507">
    <property type="component" value="Unassembled WGS sequence"/>
</dbReference>
<protein>
    <submittedName>
        <fullName evidence="1">Uncharacterized protein</fullName>
    </submittedName>
</protein>
<sequence length="130" mass="13604">MPNTPLAKSMLDLLSHISLPAAERRIPASDSALTDPDNALPETLTGTLAVLDHLLAEVEEDLREGRSQAAGTALGIVGTRLALDGMRGSKPPNHVEWLAAHLRTAASELAAGQAGKALQAARMARIALRS</sequence>
<name>A0A917KV92_9PROT</name>
<reference evidence="1" key="1">
    <citation type="journal article" date="2014" name="Int. J. Syst. Evol. Microbiol.">
        <title>Complete genome sequence of Corynebacterium casei LMG S-19264T (=DSM 44701T), isolated from a smear-ripened cheese.</title>
        <authorList>
            <consortium name="US DOE Joint Genome Institute (JGI-PGF)"/>
            <person name="Walter F."/>
            <person name="Albersmeier A."/>
            <person name="Kalinowski J."/>
            <person name="Ruckert C."/>
        </authorList>
    </citation>
    <scope>NUCLEOTIDE SEQUENCE</scope>
    <source>
        <strain evidence="1">CGMCC 1.3617</strain>
    </source>
</reference>
<organism evidence="1 2">
    <name type="scientific">Neoroseomonas lacus</name>
    <dbReference type="NCBI Taxonomy" id="287609"/>
    <lineage>
        <taxon>Bacteria</taxon>
        <taxon>Pseudomonadati</taxon>
        <taxon>Pseudomonadota</taxon>
        <taxon>Alphaproteobacteria</taxon>
        <taxon>Acetobacterales</taxon>
        <taxon>Acetobacteraceae</taxon>
        <taxon>Neoroseomonas</taxon>
    </lineage>
</organism>
<gene>
    <name evidence="1" type="ORF">GCM10011320_41310</name>
</gene>
<dbReference type="RefSeq" id="WP_188970202.1">
    <property type="nucleotide sequence ID" value="NZ_BMKW01000010.1"/>
</dbReference>
<proteinExistence type="predicted"/>
<evidence type="ECO:0000313" key="1">
    <source>
        <dbReference type="EMBL" id="GGJ29690.1"/>
    </source>
</evidence>
<reference evidence="1" key="2">
    <citation type="submission" date="2020-09" db="EMBL/GenBank/DDBJ databases">
        <authorList>
            <person name="Sun Q."/>
            <person name="Zhou Y."/>
        </authorList>
    </citation>
    <scope>NUCLEOTIDE SEQUENCE</scope>
    <source>
        <strain evidence="1">CGMCC 1.3617</strain>
    </source>
</reference>
<comment type="caution">
    <text evidence="1">The sequence shown here is derived from an EMBL/GenBank/DDBJ whole genome shotgun (WGS) entry which is preliminary data.</text>
</comment>
<keyword evidence="2" id="KW-1185">Reference proteome</keyword>
<dbReference type="AlphaFoldDB" id="A0A917KV92"/>
<dbReference type="EMBL" id="BMKW01000010">
    <property type="protein sequence ID" value="GGJ29690.1"/>
    <property type="molecule type" value="Genomic_DNA"/>
</dbReference>
<accession>A0A917KV92</accession>
<evidence type="ECO:0000313" key="2">
    <source>
        <dbReference type="Proteomes" id="UP000661507"/>
    </source>
</evidence>